<dbReference type="GeneID" id="117642114"/>
<keyword evidence="1" id="KW-1185">Reference proteome</keyword>
<dbReference type="RefSeq" id="XP_034235848.1">
    <property type="nucleotide sequence ID" value="XM_034379957.1"/>
</dbReference>
<sequence length="141" mass="16300">MQSLQHLAGRKVPVAVLLRLRMGLPFEHPVSRMLAPYLSYNCIGFSRPGVVGVQCGHLELLKEWNVEQLEVDTTSGWRSRPGRFYDNLSRVGQQPKRPHVIITFGQPTPPCVLPDYRLVERTQGPNHPPWYYKCVYYRLNQ</sequence>
<reference evidence="2" key="1">
    <citation type="submission" date="2025-08" db="UniProtKB">
        <authorList>
            <consortium name="RefSeq"/>
        </authorList>
    </citation>
    <scope>IDENTIFICATION</scope>
    <source>
        <tissue evidence="2">Total insect</tissue>
    </source>
</reference>
<dbReference type="AlphaFoldDB" id="A0A6P8Y891"/>
<evidence type="ECO:0000313" key="1">
    <source>
        <dbReference type="Proteomes" id="UP000515158"/>
    </source>
</evidence>
<dbReference type="Proteomes" id="UP000515158">
    <property type="component" value="Unplaced"/>
</dbReference>
<dbReference type="InParanoid" id="A0A6P8Y891"/>
<gene>
    <name evidence="2" type="primary">LOC117642114</name>
</gene>
<evidence type="ECO:0000313" key="2">
    <source>
        <dbReference type="RefSeq" id="XP_034235848.1"/>
    </source>
</evidence>
<accession>A0A6P8Y891</accession>
<organism evidence="2">
    <name type="scientific">Thrips palmi</name>
    <name type="common">Melon thrips</name>
    <dbReference type="NCBI Taxonomy" id="161013"/>
    <lineage>
        <taxon>Eukaryota</taxon>
        <taxon>Metazoa</taxon>
        <taxon>Ecdysozoa</taxon>
        <taxon>Arthropoda</taxon>
        <taxon>Hexapoda</taxon>
        <taxon>Insecta</taxon>
        <taxon>Pterygota</taxon>
        <taxon>Neoptera</taxon>
        <taxon>Paraneoptera</taxon>
        <taxon>Thysanoptera</taxon>
        <taxon>Terebrantia</taxon>
        <taxon>Thripoidea</taxon>
        <taxon>Thripidae</taxon>
        <taxon>Thrips</taxon>
    </lineage>
</organism>
<protein>
    <submittedName>
        <fullName evidence="2">Uncharacterized protein LOC117642114</fullName>
    </submittedName>
</protein>
<name>A0A6P8Y891_THRPL</name>
<dbReference type="KEGG" id="tpal:117642114"/>
<proteinExistence type="predicted"/>